<proteinExistence type="predicted"/>
<dbReference type="Proteomes" id="UP000192360">
    <property type="component" value="Unassembled WGS sequence"/>
</dbReference>
<protein>
    <submittedName>
        <fullName evidence="1">Uncharacterized protein</fullName>
    </submittedName>
</protein>
<reference evidence="1 2" key="1">
    <citation type="submission" date="2017-04" db="EMBL/GenBank/DDBJ databases">
        <authorList>
            <person name="Afonso C.L."/>
            <person name="Miller P.J."/>
            <person name="Scott M.A."/>
            <person name="Spackman E."/>
            <person name="Goraichik I."/>
            <person name="Dimitrov K.M."/>
            <person name="Suarez D.L."/>
            <person name="Swayne D.E."/>
        </authorList>
    </citation>
    <scope>NUCLEOTIDE SEQUENCE [LARGE SCALE GENOMIC DNA]</scope>
    <source>
        <strain evidence="1 2">DSM 21164</strain>
    </source>
</reference>
<evidence type="ECO:0000313" key="2">
    <source>
        <dbReference type="Proteomes" id="UP000192360"/>
    </source>
</evidence>
<accession>A0A1W2BEF1</accession>
<gene>
    <name evidence="1" type="ORF">SAMN05660703_2344</name>
</gene>
<keyword evidence="2" id="KW-1185">Reference proteome</keyword>
<name>A0A1W2BEF1_9FLAO</name>
<dbReference type="EMBL" id="FWXO01000004">
    <property type="protein sequence ID" value="SMC71289.1"/>
    <property type="molecule type" value="Genomic_DNA"/>
</dbReference>
<sequence length="126" mass="14727">MNAQENVFKNEMVGFACYFAGQPSKTVEKYTKKLNSENYKWISKRLESENKAEKYMSVISLEKLTELGKYKLNQTELNLITEIKKSTELVSVCSGCTYFQKIELKNMFTDEMLTMGSYWLKNNIKE</sequence>
<dbReference type="AlphaFoldDB" id="A0A1W2BEF1"/>
<organism evidence="1 2">
    <name type="scientific">Cellulophaga tyrosinoxydans</name>
    <dbReference type="NCBI Taxonomy" id="504486"/>
    <lineage>
        <taxon>Bacteria</taxon>
        <taxon>Pseudomonadati</taxon>
        <taxon>Bacteroidota</taxon>
        <taxon>Flavobacteriia</taxon>
        <taxon>Flavobacteriales</taxon>
        <taxon>Flavobacteriaceae</taxon>
        <taxon>Cellulophaga</taxon>
    </lineage>
</organism>
<evidence type="ECO:0000313" key="1">
    <source>
        <dbReference type="EMBL" id="SMC71289.1"/>
    </source>
</evidence>
<dbReference type="STRING" id="504486.SAMN05660703_2344"/>